<reference evidence="3" key="1">
    <citation type="submission" date="2016-10" db="EMBL/GenBank/DDBJ databases">
        <authorList>
            <person name="de Groot N.N."/>
        </authorList>
    </citation>
    <scope>NUCLEOTIDE SEQUENCE [LARGE SCALE GENOMIC DNA]</scope>
    <source>
        <strain evidence="3">10nlg</strain>
    </source>
</reference>
<dbReference type="InterPro" id="IPR013149">
    <property type="entry name" value="ADH-like_C"/>
</dbReference>
<protein>
    <submittedName>
        <fullName evidence="2">Zinc-binding alcohol dehydrogenase/oxidoreductase</fullName>
    </submittedName>
</protein>
<keyword evidence="3" id="KW-1185">Reference proteome</keyword>
<gene>
    <name evidence="2" type="ORF">SAMN05444126_11277</name>
</gene>
<dbReference type="Gene3D" id="3.90.180.10">
    <property type="entry name" value="Medium-chain alcohol dehydrogenases, catalytic domain"/>
    <property type="match status" value="1"/>
</dbReference>
<dbReference type="AlphaFoldDB" id="A0A1H9U3G2"/>
<feature type="domain" description="Enoyl reductase (ER)" evidence="1">
    <location>
        <begin position="11"/>
        <end position="327"/>
    </location>
</feature>
<dbReference type="Pfam" id="PF08240">
    <property type="entry name" value="ADH_N"/>
    <property type="match status" value="1"/>
</dbReference>
<dbReference type="SUPFAM" id="SSF50129">
    <property type="entry name" value="GroES-like"/>
    <property type="match status" value="1"/>
</dbReference>
<dbReference type="RefSeq" id="WP_093072949.1">
    <property type="nucleotide sequence ID" value="NZ_FOGV01000012.1"/>
</dbReference>
<comment type="caution">
    <text evidence="2">The sequence shown here is derived from an EMBL/GenBank/DDBJ whole genome shotgun (WGS) entry which is preliminary data.</text>
</comment>
<dbReference type="PANTHER" id="PTHR45033">
    <property type="match status" value="1"/>
</dbReference>
<proteinExistence type="predicted"/>
<evidence type="ECO:0000259" key="1">
    <source>
        <dbReference type="SMART" id="SM00829"/>
    </source>
</evidence>
<dbReference type="PANTHER" id="PTHR45033:SF3">
    <property type="entry name" value="DEHYDROGENASE, PUTATIVE (AFU_ORTHOLOGUE AFUA_2G13270)-RELATED"/>
    <property type="match status" value="1"/>
</dbReference>
<dbReference type="EMBL" id="FOGV01000012">
    <property type="protein sequence ID" value="SES04100.1"/>
    <property type="molecule type" value="Genomic_DNA"/>
</dbReference>
<dbReference type="GO" id="GO:0016491">
    <property type="term" value="F:oxidoreductase activity"/>
    <property type="evidence" value="ECO:0007669"/>
    <property type="project" value="InterPro"/>
</dbReference>
<dbReference type="InterPro" id="IPR011032">
    <property type="entry name" value="GroES-like_sf"/>
</dbReference>
<dbReference type="InterPro" id="IPR052711">
    <property type="entry name" value="Zinc_ADH-like"/>
</dbReference>
<dbReference type="Gene3D" id="3.40.50.720">
    <property type="entry name" value="NAD(P)-binding Rossmann-like Domain"/>
    <property type="match status" value="1"/>
</dbReference>
<dbReference type="SMART" id="SM00829">
    <property type="entry name" value="PKS_ER"/>
    <property type="match status" value="1"/>
</dbReference>
<sequence>MFAFIHEGTKGLEGTRVDEIETEQLNSRDVQVKIKTAGLNHRDLFVLQLHDSHAGPLIVGSDAAGIVGDTGDDVSRVKIGDEVVINPSMRWFEKSDAPPDDFRVLGLPDHGTFAETITISEDQLEPKPAHLTWEEAGVLSLAALTAFRALFTRSNLQAGETVFLPGVGSGAVTFMVQFAKAAGARVIASSRSAEKREEALKLGADRVIDSNSDWSDSLKDETIDVAVETVGAATFNKTLAVLRKGGTMTTFGASAGDKVELDIRAFFYGQYNLLGTTMGSRDELQEMLAFIERHEIRPVMDTSFPLDEAHKAFKRLEEAKQFGKIGLNISK</sequence>
<dbReference type="InterPro" id="IPR020843">
    <property type="entry name" value="ER"/>
</dbReference>
<dbReference type="InterPro" id="IPR036291">
    <property type="entry name" value="NAD(P)-bd_dom_sf"/>
</dbReference>
<evidence type="ECO:0000313" key="2">
    <source>
        <dbReference type="EMBL" id="SES04100.1"/>
    </source>
</evidence>
<dbReference type="SUPFAM" id="SSF51735">
    <property type="entry name" value="NAD(P)-binding Rossmann-fold domains"/>
    <property type="match status" value="1"/>
</dbReference>
<dbReference type="InterPro" id="IPR013154">
    <property type="entry name" value="ADH-like_N"/>
</dbReference>
<name>A0A1H9U3G2_9BACI</name>
<evidence type="ECO:0000313" key="3">
    <source>
        <dbReference type="Proteomes" id="UP000199318"/>
    </source>
</evidence>
<organism evidence="2 3">
    <name type="scientific">Salisediminibacterium halotolerans</name>
    <dbReference type="NCBI Taxonomy" id="517425"/>
    <lineage>
        <taxon>Bacteria</taxon>
        <taxon>Bacillati</taxon>
        <taxon>Bacillota</taxon>
        <taxon>Bacilli</taxon>
        <taxon>Bacillales</taxon>
        <taxon>Bacillaceae</taxon>
        <taxon>Salisediminibacterium</taxon>
    </lineage>
</organism>
<accession>A0A1H9U3G2</accession>
<dbReference type="STRING" id="1464123.SAMN05444126_11277"/>
<dbReference type="OrthoDB" id="9787435at2"/>
<dbReference type="Proteomes" id="UP000199318">
    <property type="component" value="Unassembled WGS sequence"/>
</dbReference>
<dbReference type="Pfam" id="PF00107">
    <property type="entry name" value="ADH_zinc_N"/>
    <property type="match status" value="1"/>
</dbReference>